<keyword evidence="4" id="KW-0472">Membrane</keyword>
<keyword evidence="3" id="KW-0732">Signal</keyword>
<comment type="caution">
    <text evidence="7">The sequence shown here is derived from an EMBL/GenBank/DDBJ whole genome shotgun (WGS) entry which is preliminary data.</text>
</comment>
<accession>A0A940IIU4</accession>
<evidence type="ECO:0000313" key="8">
    <source>
        <dbReference type="Proteomes" id="UP000725002"/>
    </source>
</evidence>
<evidence type="ECO:0000256" key="4">
    <source>
        <dbReference type="ARBA" id="ARBA00023136"/>
    </source>
</evidence>
<reference evidence="7" key="1">
    <citation type="submission" date="2020-10" db="EMBL/GenBank/DDBJ databases">
        <authorList>
            <person name="Gilroy R."/>
        </authorList>
    </citation>
    <scope>NUCLEOTIDE SEQUENCE</scope>
    <source>
        <strain evidence="7">G3-8215</strain>
    </source>
</reference>
<dbReference type="PANTHER" id="PTHR12815:SF47">
    <property type="entry name" value="TRANSLOCATION AND ASSEMBLY MODULE SUBUNIT TAMA"/>
    <property type="match status" value="1"/>
</dbReference>
<dbReference type="PANTHER" id="PTHR12815">
    <property type="entry name" value="SORTING AND ASSEMBLY MACHINERY SAMM50 PROTEIN FAMILY MEMBER"/>
    <property type="match status" value="1"/>
</dbReference>
<protein>
    <submittedName>
        <fullName evidence="7">BamA/TamA family outer membrane protein</fullName>
    </submittedName>
</protein>
<keyword evidence="2" id="KW-0812">Transmembrane</keyword>
<comment type="subcellular location">
    <subcellularLocation>
        <location evidence="1">Membrane</location>
    </subcellularLocation>
</comment>
<evidence type="ECO:0000256" key="3">
    <source>
        <dbReference type="ARBA" id="ARBA00022729"/>
    </source>
</evidence>
<dbReference type="Pfam" id="PF01103">
    <property type="entry name" value="Omp85"/>
    <property type="match status" value="1"/>
</dbReference>
<gene>
    <name evidence="7" type="ORF">IAB75_06795</name>
</gene>
<organism evidence="7 8">
    <name type="scientific">Candidatus Cryptobacteroides avicola</name>
    <dbReference type="NCBI Taxonomy" id="2840757"/>
    <lineage>
        <taxon>Bacteria</taxon>
        <taxon>Pseudomonadati</taxon>
        <taxon>Bacteroidota</taxon>
        <taxon>Bacteroidia</taxon>
        <taxon>Bacteroidales</taxon>
        <taxon>Candidatus Cryptobacteroides</taxon>
    </lineage>
</organism>
<dbReference type="EMBL" id="JADILV010000045">
    <property type="protein sequence ID" value="MBO8483803.1"/>
    <property type="molecule type" value="Genomic_DNA"/>
</dbReference>
<dbReference type="InterPro" id="IPR000184">
    <property type="entry name" value="Bac_surfAg_D15"/>
</dbReference>
<evidence type="ECO:0000313" key="7">
    <source>
        <dbReference type="EMBL" id="MBO8483803.1"/>
    </source>
</evidence>
<evidence type="ECO:0000256" key="1">
    <source>
        <dbReference type="ARBA" id="ARBA00004370"/>
    </source>
</evidence>
<evidence type="ECO:0000259" key="6">
    <source>
        <dbReference type="Pfam" id="PF01103"/>
    </source>
</evidence>
<evidence type="ECO:0000256" key="2">
    <source>
        <dbReference type="ARBA" id="ARBA00022692"/>
    </source>
</evidence>
<feature type="domain" description="Bacterial surface antigen (D15)" evidence="6">
    <location>
        <begin position="339"/>
        <end position="727"/>
    </location>
</feature>
<dbReference type="AlphaFoldDB" id="A0A940IIU4"/>
<dbReference type="GO" id="GO:0019867">
    <property type="term" value="C:outer membrane"/>
    <property type="evidence" value="ECO:0007669"/>
    <property type="project" value="InterPro"/>
</dbReference>
<dbReference type="Gene3D" id="3.10.20.310">
    <property type="entry name" value="membrane protein fhac"/>
    <property type="match status" value="1"/>
</dbReference>
<name>A0A940IIU4_9BACT</name>
<evidence type="ECO:0000256" key="5">
    <source>
        <dbReference type="ARBA" id="ARBA00023237"/>
    </source>
</evidence>
<dbReference type="Proteomes" id="UP000725002">
    <property type="component" value="Unassembled WGS sequence"/>
</dbReference>
<dbReference type="InterPro" id="IPR039910">
    <property type="entry name" value="D15-like"/>
</dbReference>
<keyword evidence="5" id="KW-0998">Cell outer membrane</keyword>
<reference evidence="7" key="2">
    <citation type="journal article" date="2021" name="PeerJ">
        <title>Extensive microbial diversity within the chicken gut microbiome revealed by metagenomics and culture.</title>
        <authorList>
            <person name="Gilroy R."/>
            <person name="Ravi A."/>
            <person name="Getino M."/>
            <person name="Pursley I."/>
            <person name="Horton D.L."/>
            <person name="Alikhan N.F."/>
            <person name="Baker D."/>
            <person name="Gharbi K."/>
            <person name="Hall N."/>
            <person name="Watson M."/>
            <person name="Adriaenssens E.M."/>
            <person name="Foster-Nyarko E."/>
            <person name="Jarju S."/>
            <person name="Secka A."/>
            <person name="Antonio M."/>
            <person name="Oren A."/>
            <person name="Chaudhuri R.R."/>
            <person name="La Ragione R."/>
            <person name="Hildebrand F."/>
            <person name="Pallen M.J."/>
        </authorList>
    </citation>
    <scope>NUCLEOTIDE SEQUENCE</scope>
    <source>
        <strain evidence="7">G3-8215</strain>
    </source>
</reference>
<sequence length="727" mass="83070">MGRSGCLISLFAAAVTLVSCSTTRVLQDGEYRLQKNSLEVTNDSKFNTRSIEPYIKQQPNSTFLGWNPFLNVYNWSNGKGKGWDRFVQKIGVAPVVYEPDLVNSSIENINNHLEYLGYYGSDIRSEIQVKKRKVKVNYIITLGKRFIIRDIHYNLPEGEIRDEFLKDTASVTIKPGSWLSEEALEAESERSSKYLRDKGFYGFSKNYYFFEADTLANPDSATLEMSIRNYTRNETPRDGRQLRKFYIGDVGMSLPKSLRIRENILTNLNTIIPGSLYSEQAVSSTYSRLSSLNVFSSVNIEMNQSDTNKVDCSINLTQSKLQGFKLNLEASSNSTGLLGLSPQISYYHKNIFRGGEWLNLSFMGNFQFKFNDDVRSNEFGVSAGISFPKFLFLPYRLFKGTIPRTEVNLSYNYQNRPEYTRNIISTSLIFNGNLGSRFFYQFYPLQLNIVRLFDMDPAFFKNLESDPFMKNAYQDHFDLGLGGNIYYTTNTEVVPKTTFFYTRFQFDIAGNLLSAFRPLMQKDANGSGMIWNTPYSQYVRAEFQIGKTWRFGKNNGQAFATRFLAGAGHAYGNSNALPFEKHFYSGGANSLRGWQARTVGPGIAPMDNSFVIPNQTGDMKLEANAEYRFQMFWKLGGAVFIDAGNVWSLRDTGTPQSDLSKLNWKNLGKSIAMNWGLGLRLDLNFLLLRVDMGMKLHDPARETRWLRPRDWLRRDGYAIHFGVGYPF</sequence>
<proteinExistence type="predicted"/>
<dbReference type="PROSITE" id="PS51257">
    <property type="entry name" value="PROKAR_LIPOPROTEIN"/>
    <property type="match status" value="1"/>
</dbReference>
<dbReference type="Gene3D" id="2.40.160.50">
    <property type="entry name" value="membrane protein fhac: a member of the omp85/tpsb transporter family"/>
    <property type="match status" value="1"/>
</dbReference>